<dbReference type="EMBL" id="LR797264">
    <property type="protein sequence ID" value="CAB4197899.1"/>
    <property type="molecule type" value="Genomic_DNA"/>
</dbReference>
<reference evidence="1" key="1">
    <citation type="submission" date="2020-05" db="EMBL/GenBank/DDBJ databases">
        <authorList>
            <person name="Chiriac C."/>
            <person name="Salcher M."/>
            <person name="Ghai R."/>
            <person name="Kavagutti S V."/>
        </authorList>
    </citation>
    <scope>NUCLEOTIDE SEQUENCE</scope>
</reference>
<name>A0A6J5RLP8_9CAUD</name>
<sequence length="62" mass="7309">MARTVSYMSRHRPICAVLEEIREIANEQQDNYLVQLADEAITYAKRMDAKLVEIRNRENEGR</sequence>
<accession>A0A6J5RLP8</accession>
<gene>
    <name evidence="1" type="ORF">UFOVP1323_53</name>
</gene>
<protein>
    <submittedName>
        <fullName evidence="1">Uncharacterized protein</fullName>
    </submittedName>
</protein>
<evidence type="ECO:0000313" key="1">
    <source>
        <dbReference type="EMBL" id="CAB4197899.1"/>
    </source>
</evidence>
<proteinExistence type="predicted"/>
<organism evidence="1">
    <name type="scientific">uncultured Caudovirales phage</name>
    <dbReference type="NCBI Taxonomy" id="2100421"/>
    <lineage>
        <taxon>Viruses</taxon>
        <taxon>Duplodnaviria</taxon>
        <taxon>Heunggongvirae</taxon>
        <taxon>Uroviricota</taxon>
        <taxon>Caudoviricetes</taxon>
        <taxon>Peduoviridae</taxon>
        <taxon>Maltschvirus</taxon>
        <taxon>Maltschvirus maltsch</taxon>
    </lineage>
</organism>